<evidence type="ECO:0000313" key="2">
    <source>
        <dbReference type="EMBL" id="TKW48491.1"/>
    </source>
</evidence>
<keyword evidence="1" id="KW-0472">Membrane</keyword>
<organism evidence="2 3">
    <name type="scientific">Colletotrichum tanaceti</name>
    <dbReference type="NCBI Taxonomy" id="1306861"/>
    <lineage>
        <taxon>Eukaryota</taxon>
        <taxon>Fungi</taxon>
        <taxon>Dikarya</taxon>
        <taxon>Ascomycota</taxon>
        <taxon>Pezizomycotina</taxon>
        <taxon>Sordariomycetes</taxon>
        <taxon>Hypocreomycetidae</taxon>
        <taxon>Glomerellales</taxon>
        <taxon>Glomerellaceae</taxon>
        <taxon>Colletotrichum</taxon>
        <taxon>Colletotrichum destructivum species complex</taxon>
    </lineage>
</organism>
<comment type="caution">
    <text evidence="2">The sequence shown here is derived from an EMBL/GenBank/DDBJ whole genome shotgun (WGS) entry which is preliminary data.</text>
</comment>
<keyword evidence="1" id="KW-1133">Transmembrane helix</keyword>
<keyword evidence="1" id="KW-0812">Transmembrane</keyword>
<evidence type="ECO:0000256" key="1">
    <source>
        <dbReference type="SAM" id="Phobius"/>
    </source>
</evidence>
<name>A0A4U6WZB9_9PEZI</name>
<accession>A0A4U6WZB9</accession>
<gene>
    <name evidence="2" type="ORF">CTA1_11018</name>
</gene>
<evidence type="ECO:0000313" key="3">
    <source>
        <dbReference type="Proteomes" id="UP000310108"/>
    </source>
</evidence>
<dbReference type="Proteomes" id="UP000310108">
    <property type="component" value="Unassembled WGS sequence"/>
</dbReference>
<proteinExistence type="predicted"/>
<feature type="transmembrane region" description="Helical" evidence="1">
    <location>
        <begin position="71"/>
        <end position="92"/>
    </location>
</feature>
<dbReference type="EMBL" id="PJEX01000962">
    <property type="protein sequence ID" value="TKW48491.1"/>
    <property type="molecule type" value="Genomic_DNA"/>
</dbReference>
<keyword evidence="3" id="KW-1185">Reference proteome</keyword>
<reference evidence="2 3" key="1">
    <citation type="journal article" date="2019" name="PLoS ONE">
        <title>Comparative genome analysis indicates high evolutionary potential of pathogenicity genes in Colletotrichum tanaceti.</title>
        <authorList>
            <person name="Lelwala R.V."/>
            <person name="Korhonen P.K."/>
            <person name="Young N.D."/>
            <person name="Scott J.B."/>
            <person name="Ades P.A."/>
            <person name="Gasser R.B."/>
            <person name="Taylor P.W.J."/>
        </authorList>
    </citation>
    <scope>NUCLEOTIDE SEQUENCE [LARGE SCALE GENOMIC DNA]</scope>
    <source>
        <strain evidence="2">BRIP57314</strain>
    </source>
</reference>
<sequence>MARSNSGGRLTPFDAKSLCGGETAHDDDGWFFAKSQAFDAFTTPKNTGLGPPASGSRRVCKMMIWAVPWRLLTLLAMMAMRVGASAHLFVVIGSSKHSGTPTRQPDIEVPYLVAPVIALHIRFEP</sequence>
<protein>
    <submittedName>
        <fullName evidence="2">Uncharacterized protein</fullName>
    </submittedName>
</protein>
<dbReference type="AlphaFoldDB" id="A0A4U6WZB9"/>